<dbReference type="InParanoid" id="A0A6P9EGT3"/>
<keyword evidence="3" id="KW-1185">Reference proteome</keyword>
<evidence type="ECO:0000313" key="3">
    <source>
        <dbReference type="Proteomes" id="UP000235220"/>
    </source>
</evidence>
<protein>
    <submittedName>
        <fullName evidence="4">Uncharacterized protein LOC118348968</fullName>
    </submittedName>
</protein>
<dbReference type="PANTHER" id="PTHR46148:SF54">
    <property type="entry name" value="RETROTRANSPOSON-LIKE PROTEIN"/>
    <property type="match status" value="1"/>
</dbReference>
<dbReference type="PANTHER" id="PTHR46148">
    <property type="entry name" value="CHROMO DOMAIN-CONTAINING PROTEIN"/>
    <property type="match status" value="1"/>
</dbReference>
<dbReference type="InterPro" id="IPR016197">
    <property type="entry name" value="Chromo-like_dom_sf"/>
</dbReference>
<feature type="region of interest" description="Disordered" evidence="1">
    <location>
        <begin position="1"/>
        <end position="20"/>
    </location>
</feature>
<dbReference type="Gene3D" id="3.30.420.10">
    <property type="entry name" value="Ribonuclease H-like superfamily/Ribonuclease H"/>
    <property type="match status" value="1"/>
</dbReference>
<name>A0A6P9EGT3_JUGRE</name>
<reference evidence="4" key="1">
    <citation type="submission" date="2025-08" db="UniProtKB">
        <authorList>
            <consortium name="RefSeq"/>
        </authorList>
    </citation>
    <scope>IDENTIFICATION</scope>
    <source>
        <tissue evidence="4">Leaves</tissue>
    </source>
</reference>
<dbReference type="InterPro" id="IPR056924">
    <property type="entry name" value="SH3_Tf2-1"/>
</dbReference>
<dbReference type="OrthoDB" id="5554229at2759"/>
<dbReference type="Proteomes" id="UP000235220">
    <property type="component" value="Chromosome 7"/>
</dbReference>
<feature type="compositionally biased region" description="Polar residues" evidence="1">
    <location>
        <begin position="1"/>
        <end position="15"/>
    </location>
</feature>
<proteinExistence type="predicted"/>
<accession>A0A6P9EGT3</accession>
<organism evidence="3 4">
    <name type="scientific">Juglans regia</name>
    <name type="common">English walnut</name>
    <dbReference type="NCBI Taxonomy" id="51240"/>
    <lineage>
        <taxon>Eukaryota</taxon>
        <taxon>Viridiplantae</taxon>
        <taxon>Streptophyta</taxon>
        <taxon>Embryophyta</taxon>
        <taxon>Tracheophyta</taxon>
        <taxon>Spermatophyta</taxon>
        <taxon>Magnoliopsida</taxon>
        <taxon>eudicotyledons</taxon>
        <taxon>Gunneridae</taxon>
        <taxon>Pentapetalae</taxon>
        <taxon>rosids</taxon>
        <taxon>fabids</taxon>
        <taxon>Fagales</taxon>
        <taxon>Juglandaceae</taxon>
        <taxon>Juglans</taxon>
    </lineage>
</organism>
<dbReference type="GO" id="GO:0003676">
    <property type="term" value="F:nucleic acid binding"/>
    <property type="evidence" value="ECO:0007669"/>
    <property type="project" value="InterPro"/>
</dbReference>
<evidence type="ECO:0000259" key="2">
    <source>
        <dbReference type="Pfam" id="PF24626"/>
    </source>
</evidence>
<feature type="domain" description="Tf2-1-like SH3-like" evidence="2">
    <location>
        <begin position="97"/>
        <end position="134"/>
    </location>
</feature>
<dbReference type="Pfam" id="PF24626">
    <property type="entry name" value="SH3_Tf2-1"/>
    <property type="match status" value="1"/>
</dbReference>
<dbReference type="RefSeq" id="XP_035547490.1">
    <property type="nucleotide sequence ID" value="XM_035691597.1"/>
</dbReference>
<dbReference type="GeneID" id="118348968"/>
<evidence type="ECO:0000256" key="1">
    <source>
        <dbReference type="SAM" id="MobiDB-lite"/>
    </source>
</evidence>
<dbReference type="InterPro" id="IPR036397">
    <property type="entry name" value="RNaseH_sf"/>
</dbReference>
<dbReference type="AlphaFoldDB" id="A0A6P9EGT3"/>
<evidence type="ECO:0000313" key="4">
    <source>
        <dbReference type="RefSeq" id="XP_035547490.1"/>
    </source>
</evidence>
<gene>
    <name evidence="4" type="primary">LOC118348968</name>
</gene>
<sequence length="191" mass="21968">MVLPSSIVSDRNPTFTRDKPKEWSKRLPMSEWWYNMNWHASTKSTSFEAVYGYPPLPLLPHSPGTTSVQAVEEALRSRDHIVQLFQENLHEAYERMKRFGPYKILELIGNVAYRLELPPGTLIHSVFHVSCLNKKLGNQNVQVSTIPLVAEDGRLRAELEQVLERCMKKKGHRVVTELLVKWQGLGFEDVS</sequence>
<dbReference type="KEGG" id="jre:118348968"/>
<dbReference type="SUPFAM" id="SSF54160">
    <property type="entry name" value="Chromo domain-like"/>
    <property type="match status" value="1"/>
</dbReference>